<evidence type="ECO:0000256" key="1">
    <source>
        <dbReference type="SAM" id="MobiDB-lite"/>
    </source>
</evidence>
<reference evidence="2" key="1">
    <citation type="journal article" date="2022" name="bioRxiv">
        <title>Sequencing and chromosome-scale assembly of the giantPleurodeles waltlgenome.</title>
        <authorList>
            <person name="Brown T."/>
            <person name="Elewa A."/>
            <person name="Iarovenko S."/>
            <person name="Subramanian E."/>
            <person name="Araus A.J."/>
            <person name="Petzold A."/>
            <person name="Susuki M."/>
            <person name="Suzuki K.-i.T."/>
            <person name="Hayashi T."/>
            <person name="Toyoda A."/>
            <person name="Oliveira C."/>
            <person name="Osipova E."/>
            <person name="Leigh N.D."/>
            <person name="Simon A."/>
            <person name="Yun M.H."/>
        </authorList>
    </citation>
    <scope>NUCLEOTIDE SEQUENCE</scope>
    <source>
        <strain evidence="2">20211129_DDA</strain>
        <tissue evidence="2">Liver</tissue>
    </source>
</reference>
<proteinExistence type="predicted"/>
<evidence type="ECO:0000313" key="2">
    <source>
        <dbReference type="EMBL" id="KAJ1194698.1"/>
    </source>
</evidence>
<comment type="caution">
    <text evidence="2">The sequence shown here is derived from an EMBL/GenBank/DDBJ whole genome shotgun (WGS) entry which is preliminary data.</text>
</comment>
<protein>
    <submittedName>
        <fullName evidence="2">Uncharacterized protein</fullName>
    </submittedName>
</protein>
<feature type="region of interest" description="Disordered" evidence="1">
    <location>
        <begin position="182"/>
        <end position="204"/>
    </location>
</feature>
<accession>A0AAV7V0K1</accession>
<gene>
    <name evidence="2" type="ORF">NDU88_003984</name>
</gene>
<name>A0AAV7V0K1_PLEWA</name>
<dbReference type="Proteomes" id="UP001066276">
    <property type="component" value="Chromosome 2_2"/>
</dbReference>
<evidence type="ECO:0000313" key="3">
    <source>
        <dbReference type="Proteomes" id="UP001066276"/>
    </source>
</evidence>
<dbReference type="EMBL" id="JANPWB010000004">
    <property type="protein sequence ID" value="KAJ1194698.1"/>
    <property type="molecule type" value="Genomic_DNA"/>
</dbReference>
<organism evidence="2 3">
    <name type="scientific">Pleurodeles waltl</name>
    <name type="common">Iberian ribbed newt</name>
    <dbReference type="NCBI Taxonomy" id="8319"/>
    <lineage>
        <taxon>Eukaryota</taxon>
        <taxon>Metazoa</taxon>
        <taxon>Chordata</taxon>
        <taxon>Craniata</taxon>
        <taxon>Vertebrata</taxon>
        <taxon>Euteleostomi</taxon>
        <taxon>Amphibia</taxon>
        <taxon>Batrachia</taxon>
        <taxon>Caudata</taxon>
        <taxon>Salamandroidea</taxon>
        <taxon>Salamandridae</taxon>
        <taxon>Pleurodelinae</taxon>
        <taxon>Pleurodeles</taxon>
    </lineage>
</organism>
<sequence length="204" mass="22493">MSRHHLWLLNQQHFTRSGFKPGFPAGSHQRRDEAPGCWRQKQTCLAMSSLSSLRHARYNKESRQLLRFFPCHPRLSAVPGIATRTQCPGCVAAGGVNPEMCLHPITALHFIYTSPAGGAAAAHLKGEVRHFVGAQGPLKRGRLRFYVSICSAARPRTWPRVSRGRLWPLNPQHFARSGVKAAFPAGAHQRRDEAPGAGARGRPA</sequence>
<feature type="compositionally biased region" description="Low complexity" evidence="1">
    <location>
        <begin position="195"/>
        <end position="204"/>
    </location>
</feature>
<keyword evidence="3" id="KW-1185">Reference proteome</keyword>
<dbReference type="AlphaFoldDB" id="A0AAV7V0K1"/>